<dbReference type="STRING" id="933852.A0A0C3AV06"/>
<sequence length="580" mass="63235">MVHVKSFLPDPPTLPPTNISTFLLDSRDVPDHLLYIDGLSGQRRTRNEFKERVGLARTILGSKVENGGVGLDSQCMVAIFSENCMEYATLVLALCSLAVPFALCSAYATQYELAHFLRISKATHIFAHSDLLETALGSAKEVGIPTSGIHILEGARKHGFYSLENYISKAKSANMSMIATKPVTRNQLAFLLFSSGTTGLPKAVAISHNNVIDCTLQSLVWLQSILASPSPPVAPPNGQLNTALGYLPMYHTFGLHSYCLRPFVVPSTVVLIPRWNTNLALYLIPKYRVTTLPSVPPIIQQLSNSPDLTKTDMSSVISIASGAAYLPPVLAQKVSQQLGGAVKVVHGYGLSEVTISAINMTVEGQLGRWKYNPDATGALIPGMEARTVREDGSEAEYGETGELWLKGPNVALGYYGNPKATKETFVDGWVRTGDNFKIDREGYFYFQDRAKDIMKISGMQVSPAEIESTLLNHPGGLIEDVAVAGVQISLDQTGANNDELSRLGPRAWVVLTEKGRSLGEKRVAQELNDWLKSRLSRYKQLTGGIGFVSEIPKIATGKVLRRQLVENYAKETQGTIRAKL</sequence>
<dbReference type="GO" id="GO:0016405">
    <property type="term" value="F:CoA-ligase activity"/>
    <property type="evidence" value="ECO:0007669"/>
    <property type="project" value="TreeGrafter"/>
</dbReference>
<evidence type="ECO:0000313" key="7">
    <source>
        <dbReference type="Proteomes" id="UP000054097"/>
    </source>
</evidence>
<keyword evidence="7" id="KW-1185">Reference proteome</keyword>
<keyword evidence="2" id="KW-0436">Ligase</keyword>
<dbReference type="AlphaFoldDB" id="A0A0C3AV06"/>
<protein>
    <recommendedName>
        <fullName evidence="8">AMP-dependent synthetase/ligase domain-containing protein</fullName>
    </recommendedName>
</protein>
<feature type="domain" description="AMP-dependent synthetase/ligase" evidence="3">
    <location>
        <begin position="41"/>
        <end position="415"/>
    </location>
</feature>
<dbReference type="InterPro" id="IPR045851">
    <property type="entry name" value="AMP-bd_C_sf"/>
</dbReference>
<dbReference type="EMBL" id="KN824293">
    <property type="protein sequence ID" value="KIM28386.1"/>
    <property type="molecule type" value="Genomic_DNA"/>
</dbReference>
<dbReference type="PANTHER" id="PTHR24096">
    <property type="entry name" value="LONG-CHAIN-FATTY-ACID--COA LIGASE"/>
    <property type="match status" value="1"/>
</dbReference>
<name>A0A0C3AV06_SERVB</name>
<dbReference type="Gene3D" id="3.40.50.980">
    <property type="match status" value="2"/>
</dbReference>
<dbReference type="SUPFAM" id="SSF56801">
    <property type="entry name" value="Acetyl-CoA synthetase-like"/>
    <property type="match status" value="1"/>
</dbReference>
<dbReference type="PROSITE" id="PS00455">
    <property type="entry name" value="AMP_BINDING"/>
    <property type="match status" value="1"/>
</dbReference>
<feature type="domain" description="AMP-binding enzyme C-terminal" evidence="4">
    <location>
        <begin position="465"/>
        <end position="558"/>
    </location>
</feature>
<dbReference type="InterPro" id="IPR000873">
    <property type="entry name" value="AMP-dep_synth/lig_dom"/>
</dbReference>
<dbReference type="Gene3D" id="3.30.300.30">
    <property type="match status" value="1"/>
</dbReference>
<organism evidence="6 7">
    <name type="scientific">Serendipita vermifera MAFF 305830</name>
    <dbReference type="NCBI Taxonomy" id="933852"/>
    <lineage>
        <taxon>Eukaryota</taxon>
        <taxon>Fungi</taxon>
        <taxon>Dikarya</taxon>
        <taxon>Basidiomycota</taxon>
        <taxon>Agaricomycotina</taxon>
        <taxon>Agaricomycetes</taxon>
        <taxon>Sebacinales</taxon>
        <taxon>Serendipitaceae</taxon>
        <taxon>Serendipita</taxon>
    </lineage>
</organism>
<dbReference type="InterPro" id="IPR025110">
    <property type="entry name" value="AMP-bd_C"/>
</dbReference>
<dbReference type="Pfam" id="PF13193">
    <property type="entry name" value="AMP-binding_C"/>
    <property type="match status" value="1"/>
</dbReference>
<evidence type="ECO:0000256" key="1">
    <source>
        <dbReference type="ARBA" id="ARBA00006432"/>
    </source>
</evidence>
<dbReference type="Proteomes" id="UP000054097">
    <property type="component" value="Unassembled WGS sequence"/>
</dbReference>
<evidence type="ECO:0000259" key="3">
    <source>
        <dbReference type="Pfam" id="PF00501"/>
    </source>
</evidence>
<evidence type="ECO:0000259" key="4">
    <source>
        <dbReference type="Pfam" id="PF13193"/>
    </source>
</evidence>
<reference evidence="6 7" key="1">
    <citation type="submission" date="2014-04" db="EMBL/GenBank/DDBJ databases">
        <authorList>
            <consortium name="DOE Joint Genome Institute"/>
            <person name="Kuo A."/>
            <person name="Zuccaro A."/>
            <person name="Kohler A."/>
            <person name="Nagy L.G."/>
            <person name="Floudas D."/>
            <person name="Copeland A."/>
            <person name="Barry K.W."/>
            <person name="Cichocki N."/>
            <person name="Veneault-Fourrey C."/>
            <person name="LaButti K."/>
            <person name="Lindquist E.A."/>
            <person name="Lipzen A."/>
            <person name="Lundell T."/>
            <person name="Morin E."/>
            <person name="Murat C."/>
            <person name="Sun H."/>
            <person name="Tunlid A."/>
            <person name="Henrissat B."/>
            <person name="Grigoriev I.V."/>
            <person name="Hibbett D.S."/>
            <person name="Martin F."/>
            <person name="Nordberg H.P."/>
            <person name="Cantor M.N."/>
            <person name="Hua S.X."/>
        </authorList>
    </citation>
    <scope>NUCLEOTIDE SEQUENCE [LARGE SCALE GENOMIC DNA]</scope>
    <source>
        <strain evidence="6 7">MAFF 305830</strain>
    </source>
</reference>
<reference evidence="6" key="3">
    <citation type="submission" date="2015-02" db="EMBL/GenBank/DDBJ databases">
        <title>Evolutionary Origins and Diversification of the Mycorrhizal Mutualists.</title>
        <authorList>
            <consortium name="DOE Joint Genome Institute"/>
            <consortium name="Mycorrhizal Genomics Consortium"/>
            <person name="Kohler A."/>
            <person name="Kuo A."/>
            <person name="Nagy L.G."/>
            <person name="Floudas D."/>
            <person name="Copeland A."/>
            <person name="Barry K.W."/>
            <person name="Cichocki N."/>
            <person name="Veneault-Fourrey C."/>
            <person name="LaButti K."/>
            <person name="Lindquist E.A."/>
            <person name="Lipzen A."/>
            <person name="Lundell T."/>
            <person name="Morin E."/>
            <person name="Murat C."/>
            <person name="Riley R."/>
            <person name="Ohm R."/>
            <person name="Sun H."/>
            <person name="Tunlid A."/>
            <person name="Henrissat B."/>
            <person name="Grigoriev I.V."/>
            <person name="Hibbett D.S."/>
            <person name="Martin F."/>
        </authorList>
    </citation>
    <scope>NUCLEOTIDE SEQUENCE</scope>
    <source>
        <strain evidence="6 7">MAFF 305830</strain>
    </source>
</reference>
<dbReference type="Gene3D" id="2.30.38.10">
    <property type="entry name" value="Luciferase, Domain 3"/>
    <property type="match status" value="1"/>
</dbReference>
<reference evidence="7" key="2">
    <citation type="submission" date="2015-01" db="EMBL/GenBank/DDBJ databases">
        <title>Evolutionary Origins and Diversification of the Mycorrhizal Mutualists.</title>
        <authorList>
            <consortium name="DOE Joint Genome Institute"/>
            <consortium name="Mycorrhizal Genomics Consortium"/>
            <person name="Kohler A."/>
            <person name="Kuo A."/>
            <person name="Nagy L.G."/>
            <person name="Floudas D."/>
            <person name="Copeland A."/>
            <person name="Barry K.W."/>
            <person name="Cichocki N."/>
            <person name="Veneault-Fourrey C."/>
            <person name="LaButti K."/>
            <person name="Lindquist E.A."/>
            <person name="Lipzen A."/>
            <person name="Lundell T."/>
            <person name="Morin E."/>
            <person name="Murat C."/>
            <person name="Riley R."/>
            <person name="Ohm R."/>
            <person name="Sun H."/>
            <person name="Tunlid A."/>
            <person name="Henrissat B."/>
            <person name="Grigoriev I.V."/>
            <person name="Hibbett D.S."/>
            <person name="Martin F."/>
        </authorList>
    </citation>
    <scope>NUCLEOTIDE SEQUENCE [LARGE SCALE GENOMIC DNA]</scope>
    <source>
        <strain evidence="5 7">MAFF 305830</strain>
    </source>
</reference>
<dbReference type="OrthoDB" id="1898221at2759"/>
<dbReference type="HOGENOM" id="CLU_000022_59_2_1"/>
<dbReference type="EMBL" id="KN824293">
    <property type="protein sequence ID" value="KIM28390.1"/>
    <property type="molecule type" value="Genomic_DNA"/>
</dbReference>
<dbReference type="PANTHER" id="PTHR24096:SF149">
    <property type="entry name" value="AMP-BINDING DOMAIN-CONTAINING PROTEIN-RELATED"/>
    <property type="match status" value="1"/>
</dbReference>
<gene>
    <name evidence="5" type="ORF">M408DRAFT_140675</name>
    <name evidence="6" type="ORF">M408DRAFT_329464</name>
</gene>
<evidence type="ECO:0000313" key="5">
    <source>
        <dbReference type="EMBL" id="KIM28386.1"/>
    </source>
</evidence>
<accession>A0A0C3AV06</accession>
<evidence type="ECO:0000313" key="6">
    <source>
        <dbReference type="EMBL" id="KIM28390.1"/>
    </source>
</evidence>
<proteinExistence type="inferred from homology"/>
<dbReference type="Pfam" id="PF00501">
    <property type="entry name" value="AMP-binding"/>
    <property type="match status" value="1"/>
</dbReference>
<dbReference type="InterPro" id="IPR020845">
    <property type="entry name" value="AMP-binding_CS"/>
</dbReference>
<evidence type="ECO:0000256" key="2">
    <source>
        <dbReference type="ARBA" id="ARBA00022598"/>
    </source>
</evidence>
<comment type="similarity">
    <text evidence="1">Belongs to the ATP-dependent AMP-binding enzyme family.</text>
</comment>
<evidence type="ECO:0008006" key="8">
    <source>
        <dbReference type="Google" id="ProtNLM"/>
    </source>
</evidence>